<gene>
    <name evidence="1" type="ORF">ACE1CC_02995</name>
</gene>
<dbReference type="GO" id="GO:0003677">
    <property type="term" value="F:DNA binding"/>
    <property type="evidence" value="ECO:0007669"/>
    <property type="project" value="UniProtKB-KW"/>
</dbReference>
<accession>A0ABV4WZA2</accession>
<keyword evidence="2" id="KW-1185">Reference proteome</keyword>
<comment type="caution">
    <text evidence="1">The sequence shown here is derived from an EMBL/GenBank/DDBJ whole genome shotgun (WGS) entry which is preliminary data.</text>
</comment>
<dbReference type="Proteomes" id="UP001576774">
    <property type="component" value="Unassembled WGS sequence"/>
</dbReference>
<evidence type="ECO:0000313" key="1">
    <source>
        <dbReference type="EMBL" id="MFB2875839.1"/>
    </source>
</evidence>
<evidence type="ECO:0000313" key="2">
    <source>
        <dbReference type="Proteomes" id="UP001576774"/>
    </source>
</evidence>
<sequence length="108" mass="12126">MKNVKTPASDSYYDYLISSLKDPEESAMYIEVTLEEGDPKLLNLAMGNVVAAHQKMNNLSEEAKLHYQNLSQMLLSHENSEIYTLVALLNEMGFRLEVKPKEGESASS</sequence>
<dbReference type="RefSeq" id="WP_413268993.1">
    <property type="nucleotide sequence ID" value="NZ_JBHFNQ010000027.1"/>
</dbReference>
<protein>
    <submittedName>
        <fullName evidence="1">DNA-binding protein</fullName>
    </submittedName>
</protein>
<dbReference type="EMBL" id="JBHFNQ010000027">
    <property type="protein sequence ID" value="MFB2875839.1"/>
    <property type="molecule type" value="Genomic_DNA"/>
</dbReference>
<organism evidence="1 2">
    <name type="scientific">Floridaenema aerugineum BLCC-F46</name>
    <dbReference type="NCBI Taxonomy" id="3153654"/>
    <lineage>
        <taxon>Bacteria</taxon>
        <taxon>Bacillati</taxon>
        <taxon>Cyanobacteriota</taxon>
        <taxon>Cyanophyceae</taxon>
        <taxon>Oscillatoriophycideae</taxon>
        <taxon>Aerosakkonematales</taxon>
        <taxon>Aerosakkonemataceae</taxon>
        <taxon>Floridanema</taxon>
        <taxon>Floridanema aerugineum</taxon>
    </lineage>
</organism>
<name>A0ABV4WZA2_9CYAN</name>
<proteinExistence type="predicted"/>
<keyword evidence="1" id="KW-0238">DNA-binding</keyword>
<reference evidence="1 2" key="1">
    <citation type="submission" date="2024-09" db="EMBL/GenBank/DDBJ databases">
        <title>Floridaenema gen nov. (Aerosakkonemataceae, Aerosakkonematales ord. nov., Cyanobacteria) from benthic tropical and subtropical fresh waters, with the description of four new species.</title>
        <authorList>
            <person name="Moretto J.A."/>
            <person name="Berthold D.E."/>
            <person name="Lefler F.W."/>
            <person name="Huang I.-S."/>
            <person name="Laughinghouse H. IV."/>
        </authorList>
    </citation>
    <scope>NUCLEOTIDE SEQUENCE [LARGE SCALE GENOMIC DNA]</scope>
    <source>
        <strain evidence="1 2">BLCC-F46</strain>
    </source>
</reference>